<keyword evidence="2" id="KW-1133">Transmembrane helix</keyword>
<dbReference type="AlphaFoldDB" id="A0A917DW31"/>
<dbReference type="RefSeq" id="WP_066777402.1">
    <property type="nucleotide sequence ID" value="NZ_BMIP01000005.1"/>
</dbReference>
<sequence length="240" mass="25230">MSWIVVILIAAIVFGVLAFVLKLPRSGWELAGAVLLVGLAGYALQGSPGMPGAPKAARESKAGAAAAMVEARREMDDQYGPGRRYLITADAMARNGQYSAAAAILRGAIRENPDDPDAWLALGNALVGHAEGVATPAALFAYRRAADIAPSHPGPPFFMGLALASSGQFQEARDLWQGLLDRPVAEGDAAEDEPWRAQLQSQVDKLDALIAARENAARGQGMRQETDQQIPPAAPANQAP</sequence>
<evidence type="ECO:0008006" key="5">
    <source>
        <dbReference type="Google" id="ProtNLM"/>
    </source>
</evidence>
<keyword evidence="4" id="KW-1185">Reference proteome</keyword>
<dbReference type="SUPFAM" id="SSF48452">
    <property type="entry name" value="TPR-like"/>
    <property type="match status" value="1"/>
</dbReference>
<dbReference type="Proteomes" id="UP000612349">
    <property type="component" value="Unassembled WGS sequence"/>
</dbReference>
<keyword evidence="2" id="KW-0812">Transmembrane</keyword>
<reference evidence="3" key="2">
    <citation type="submission" date="2020-09" db="EMBL/GenBank/DDBJ databases">
        <authorList>
            <person name="Sun Q."/>
            <person name="Zhou Y."/>
        </authorList>
    </citation>
    <scope>NUCLEOTIDE SEQUENCE</scope>
    <source>
        <strain evidence="3">CGMCC 1.15360</strain>
    </source>
</reference>
<evidence type="ECO:0000313" key="4">
    <source>
        <dbReference type="Proteomes" id="UP000612349"/>
    </source>
</evidence>
<feature type="compositionally biased region" description="Low complexity" evidence="1">
    <location>
        <begin position="228"/>
        <end position="240"/>
    </location>
</feature>
<keyword evidence="2" id="KW-0472">Membrane</keyword>
<evidence type="ECO:0000256" key="2">
    <source>
        <dbReference type="SAM" id="Phobius"/>
    </source>
</evidence>
<organism evidence="3 4">
    <name type="scientific">Croceicoccus mobilis</name>
    <dbReference type="NCBI Taxonomy" id="1703339"/>
    <lineage>
        <taxon>Bacteria</taxon>
        <taxon>Pseudomonadati</taxon>
        <taxon>Pseudomonadota</taxon>
        <taxon>Alphaproteobacteria</taxon>
        <taxon>Sphingomonadales</taxon>
        <taxon>Erythrobacteraceae</taxon>
        <taxon>Croceicoccus</taxon>
    </lineage>
</organism>
<dbReference type="OrthoDB" id="7390129at2"/>
<gene>
    <name evidence="3" type="ORF">GCM10010990_23220</name>
</gene>
<accession>A0A917DW31</accession>
<comment type="caution">
    <text evidence="3">The sequence shown here is derived from an EMBL/GenBank/DDBJ whole genome shotgun (WGS) entry which is preliminary data.</text>
</comment>
<dbReference type="InterPro" id="IPR011990">
    <property type="entry name" value="TPR-like_helical_dom_sf"/>
</dbReference>
<feature type="region of interest" description="Disordered" evidence="1">
    <location>
        <begin position="214"/>
        <end position="240"/>
    </location>
</feature>
<name>A0A917DW31_9SPHN</name>
<reference evidence="3" key="1">
    <citation type="journal article" date="2014" name="Int. J. Syst. Evol. Microbiol.">
        <title>Complete genome sequence of Corynebacterium casei LMG S-19264T (=DSM 44701T), isolated from a smear-ripened cheese.</title>
        <authorList>
            <consortium name="US DOE Joint Genome Institute (JGI-PGF)"/>
            <person name="Walter F."/>
            <person name="Albersmeier A."/>
            <person name="Kalinowski J."/>
            <person name="Ruckert C."/>
        </authorList>
    </citation>
    <scope>NUCLEOTIDE SEQUENCE</scope>
    <source>
        <strain evidence="3">CGMCC 1.15360</strain>
    </source>
</reference>
<dbReference type="Gene3D" id="1.25.40.10">
    <property type="entry name" value="Tetratricopeptide repeat domain"/>
    <property type="match status" value="1"/>
</dbReference>
<evidence type="ECO:0000256" key="1">
    <source>
        <dbReference type="SAM" id="MobiDB-lite"/>
    </source>
</evidence>
<dbReference type="EMBL" id="BMIP01000005">
    <property type="protein sequence ID" value="GGD72940.1"/>
    <property type="molecule type" value="Genomic_DNA"/>
</dbReference>
<proteinExistence type="predicted"/>
<feature type="transmembrane region" description="Helical" evidence="2">
    <location>
        <begin position="28"/>
        <end position="45"/>
    </location>
</feature>
<protein>
    <recommendedName>
        <fullName evidence="5">Cytochrome C biosynthesis protein</fullName>
    </recommendedName>
</protein>
<evidence type="ECO:0000313" key="3">
    <source>
        <dbReference type="EMBL" id="GGD72940.1"/>
    </source>
</evidence>
<dbReference type="Pfam" id="PF13428">
    <property type="entry name" value="TPR_14"/>
    <property type="match status" value="1"/>
</dbReference>